<dbReference type="InterPro" id="IPR006311">
    <property type="entry name" value="TAT_signal"/>
</dbReference>
<dbReference type="SUPFAM" id="SSF51445">
    <property type="entry name" value="(Trans)glycosidases"/>
    <property type="match status" value="1"/>
</dbReference>
<sequence length="454" mass="47430">MLNIAQQSKSPLSRRSFLSFMMAGAGSAALAACGGGGEGTGADSVVNAQAVSKAASASGTVIPPAASITDGSGAVWTLVGGRVTRNGSGVSTGSSVALTTILYYNGTIYAKNSSGTWYKNGSPWQNIGTTDPRGIASTVAAATSSKPLFYGINGHLAYGSGIYKTMSAAAQLAILKDLGVTNYRCDVADSGMAKTLAAALTGAFKGSGVSILPVLNPLSSGWNTSLSESSAYTLGYNLATGATTQLKGLVTHIECGNELDVPLKVSGDGSSATNWSPSMWPSLRGVIRGMIDGVRAIDPTIKVGVGTGIPLSYRALQMLWNGVSPNGTTNGVGGAASIRWDFTCYHWYESSGDMLCGWQNSQCYDVLQALKDSFGVPIWLTEWGWNAQKDTSDQQAAYIPKALAEYYSLKDKYNIESILMYAVIDDNYGLVAGDGVTKRASYNNFKNFVKANPV</sequence>
<dbReference type="Proteomes" id="UP000198263">
    <property type="component" value="Unassembled WGS sequence"/>
</dbReference>
<evidence type="ECO:0000259" key="2">
    <source>
        <dbReference type="Pfam" id="PF11790"/>
    </source>
</evidence>
<dbReference type="Gene3D" id="3.20.20.80">
    <property type="entry name" value="Glycosidases"/>
    <property type="match status" value="1"/>
</dbReference>
<dbReference type="InterPro" id="IPR017853">
    <property type="entry name" value="GH"/>
</dbReference>
<comment type="caution">
    <text evidence="3">The sequence shown here is derived from an EMBL/GenBank/DDBJ whole genome shotgun (WGS) entry which is preliminary data.</text>
</comment>
<dbReference type="AlphaFoldDB" id="A0A658QZV9"/>
<proteinExistence type="predicted"/>
<protein>
    <recommendedName>
        <fullName evidence="2">Asl1-like glycosyl hydrolase catalytic domain-containing protein</fullName>
    </recommendedName>
</protein>
<gene>
    <name evidence="3" type="ORF">AWB72_03553</name>
</gene>
<feature type="signal peptide" evidence="1">
    <location>
        <begin position="1"/>
        <end position="31"/>
    </location>
</feature>
<organism evidence="3 4">
    <name type="scientific">Caballeronia concitans</name>
    <dbReference type="NCBI Taxonomy" id="1777133"/>
    <lineage>
        <taxon>Bacteria</taxon>
        <taxon>Pseudomonadati</taxon>
        <taxon>Pseudomonadota</taxon>
        <taxon>Betaproteobacteria</taxon>
        <taxon>Burkholderiales</taxon>
        <taxon>Burkholderiaceae</taxon>
        <taxon>Caballeronia</taxon>
    </lineage>
</organism>
<evidence type="ECO:0000256" key="1">
    <source>
        <dbReference type="SAM" id="SignalP"/>
    </source>
</evidence>
<keyword evidence="1" id="KW-0732">Signal</keyword>
<accession>A0A658QZV9</accession>
<dbReference type="PROSITE" id="PS51318">
    <property type="entry name" value="TAT"/>
    <property type="match status" value="1"/>
</dbReference>
<evidence type="ECO:0000313" key="3">
    <source>
        <dbReference type="EMBL" id="SAL36002.1"/>
    </source>
</evidence>
<name>A0A658QZV9_9BURK</name>
<evidence type="ECO:0000313" key="4">
    <source>
        <dbReference type="Proteomes" id="UP000198263"/>
    </source>
</evidence>
<reference evidence="3 4" key="1">
    <citation type="submission" date="2016-01" db="EMBL/GenBank/DDBJ databases">
        <authorList>
            <person name="Peeters C."/>
        </authorList>
    </citation>
    <scope>NUCLEOTIDE SEQUENCE [LARGE SCALE GENOMIC DNA]</scope>
    <source>
        <strain evidence="3">LMG 29315</strain>
    </source>
</reference>
<dbReference type="EMBL" id="FCNV02000007">
    <property type="protein sequence ID" value="SAL36002.1"/>
    <property type="molecule type" value="Genomic_DNA"/>
</dbReference>
<feature type="chain" id="PRO_5024917735" description="Asl1-like glycosyl hydrolase catalytic domain-containing protein" evidence="1">
    <location>
        <begin position="32"/>
        <end position="454"/>
    </location>
</feature>
<dbReference type="Pfam" id="PF11790">
    <property type="entry name" value="Glyco_hydro_cc"/>
    <property type="match status" value="1"/>
</dbReference>
<feature type="domain" description="Asl1-like glycosyl hydrolase catalytic" evidence="2">
    <location>
        <begin position="339"/>
        <end position="406"/>
    </location>
</feature>
<dbReference type="InterPro" id="IPR024655">
    <property type="entry name" value="Asl1_glyco_hydro_catalytic"/>
</dbReference>
<keyword evidence="4" id="KW-1185">Reference proteome</keyword>